<accession>A0A3A9YRY6</accession>
<name>A0A3A9YRY6_9ACTN</name>
<dbReference type="PANTHER" id="PTHR36933">
    <property type="entry name" value="SLL0788 PROTEIN"/>
    <property type="match status" value="1"/>
</dbReference>
<protein>
    <submittedName>
        <fullName evidence="4">DUF305 domain-containing protein</fullName>
    </submittedName>
</protein>
<keyword evidence="5" id="KW-1185">Reference proteome</keyword>
<comment type="caution">
    <text evidence="4">The sequence shown here is derived from an EMBL/GenBank/DDBJ whole genome shotgun (WGS) entry which is preliminary data.</text>
</comment>
<proteinExistence type="predicted"/>
<evidence type="ECO:0000256" key="2">
    <source>
        <dbReference type="SAM" id="SignalP"/>
    </source>
</evidence>
<evidence type="ECO:0000313" key="5">
    <source>
        <dbReference type="Proteomes" id="UP000281726"/>
    </source>
</evidence>
<sequence>MTRTYLRRAVLAAAGFTAAVTLAGCGAGEHNTAGGHSATTASPSVTSRQSSPGAGNSADVMFAQMMIPHHQQAVQMADLAATRATDPQVKQLAAQIKAAQGPEIATMTRWLAAWGTSTPSVGATGGMHHGASPNSTPGMDHDMPGMMSHADMATLAAATGTDFDKQFLTMMIAHHQGAITMAKDETKNGANTDAKALAQQIVDDQQAEIDTMNRILDRL</sequence>
<dbReference type="InterPro" id="IPR005183">
    <property type="entry name" value="DUF305_CopM-like"/>
</dbReference>
<organism evidence="4 5">
    <name type="scientific">Micromonospora endolithica</name>
    <dbReference type="NCBI Taxonomy" id="230091"/>
    <lineage>
        <taxon>Bacteria</taxon>
        <taxon>Bacillati</taxon>
        <taxon>Actinomycetota</taxon>
        <taxon>Actinomycetes</taxon>
        <taxon>Micromonosporales</taxon>
        <taxon>Micromonosporaceae</taxon>
        <taxon>Micromonospora</taxon>
    </lineage>
</organism>
<dbReference type="Proteomes" id="UP000281726">
    <property type="component" value="Unassembled WGS sequence"/>
</dbReference>
<feature type="domain" description="DUF305" evidence="3">
    <location>
        <begin position="59"/>
        <end position="216"/>
    </location>
</feature>
<gene>
    <name evidence="4" type="ORF">D7223_31370</name>
</gene>
<evidence type="ECO:0000313" key="4">
    <source>
        <dbReference type="EMBL" id="RKN38244.1"/>
    </source>
</evidence>
<evidence type="ECO:0000256" key="1">
    <source>
        <dbReference type="SAM" id="MobiDB-lite"/>
    </source>
</evidence>
<dbReference type="Pfam" id="PF03713">
    <property type="entry name" value="DUF305"/>
    <property type="match status" value="1"/>
</dbReference>
<keyword evidence="2" id="KW-0732">Signal</keyword>
<dbReference type="PANTHER" id="PTHR36933:SF1">
    <property type="entry name" value="SLL0788 PROTEIN"/>
    <property type="match status" value="1"/>
</dbReference>
<feature type="signal peptide" evidence="2">
    <location>
        <begin position="1"/>
        <end position="23"/>
    </location>
</feature>
<dbReference type="EMBL" id="RBAK01000022">
    <property type="protein sequence ID" value="RKN38244.1"/>
    <property type="molecule type" value="Genomic_DNA"/>
</dbReference>
<evidence type="ECO:0000259" key="3">
    <source>
        <dbReference type="Pfam" id="PF03713"/>
    </source>
</evidence>
<feature type="compositionally biased region" description="Polar residues" evidence="1">
    <location>
        <begin position="37"/>
        <end position="54"/>
    </location>
</feature>
<feature type="chain" id="PRO_5039683944" evidence="2">
    <location>
        <begin position="24"/>
        <end position="219"/>
    </location>
</feature>
<feature type="region of interest" description="Disordered" evidence="1">
    <location>
        <begin position="32"/>
        <end position="57"/>
    </location>
</feature>
<dbReference type="Gene3D" id="1.20.1260.10">
    <property type="match status" value="1"/>
</dbReference>
<dbReference type="InterPro" id="IPR012347">
    <property type="entry name" value="Ferritin-like"/>
</dbReference>
<dbReference type="RefSeq" id="WP_120733146.1">
    <property type="nucleotide sequence ID" value="NZ_RBAK01000022.1"/>
</dbReference>
<dbReference type="AlphaFoldDB" id="A0A3A9YRY6"/>
<reference evidence="4 5" key="1">
    <citation type="journal article" date="2004" name="Syst. Appl. Microbiol.">
        <title>Cryptoendolithic actinomycetes from antarctic sandstone rock samples: Micromonospora endolithica sp. nov. and two isolates related to Micromonospora coerulea Jensen 1932.</title>
        <authorList>
            <person name="Hirsch P."/>
            <person name="Mevs U."/>
            <person name="Kroppenstedt R.M."/>
            <person name="Schumann P."/>
            <person name="Stackebrandt E."/>
        </authorList>
    </citation>
    <scope>NUCLEOTIDE SEQUENCE [LARGE SCALE GENOMIC DNA]</scope>
    <source>
        <strain evidence="4 5">JCM 12677</strain>
    </source>
</reference>
<dbReference type="OrthoDB" id="26872at2"/>
<dbReference type="PROSITE" id="PS51257">
    <property type="entry name" value="PROKAR_LIPOPROTEIN"/>
    <property type="match status" value="1"/>
</dbReference>